<organism evidence="1 2">
    <name type="scientific">Trichonephila clavipes</name>
    <name type="common">Golden silk orbweaver</name>
    <name type="synonym">Nephila clavipes</name>
    <dbReference type="NCBI Taxonomy" id="2585209"/>
    <lineage>
        <taxon>Eukaryota</taxon>
        <taxon>Metazoa</taxon>
        <taxon>Ecdysozoa</taxon>
        <taxon>Arthropoda</taxon>
        <taxon>Chelicerata</taxon>
        <taxon>Arachnida</taxon>
        <taxon>Araneae</taxon>
        <taxon>Araneomorphae</taxon>
        <taxon>Entelegynae</taxon>
        <taxon>Araneoidea</taxon>
        <taxon>Nephilidae</taxon>
        <taxon>Trichonephila</taxon>
    </lineage>
</organism>
<protein>
    <submittedName>
        <fullName evidence="1">Uncharacterized protein</fullName>
    </submittedName>
</protein>
<proteinExistence type="predicted"/>
<comment type="caution">
    <text evidence="1">The sequence shown here is derived from an EMBL/GenBank/DDBJ whole genome shotgun (WGS) entry which is preliminary data.</text>
</comment>
<dbReference type="AlphaFoldDB" id="A0A8X6S3P1"/>
<evidence type="ECO:0000313" key="1">
    <source>
        <dbReference type="EMBL" id="GFY06902.1"/>
    </source>
</evidence>
<dbReference type="EMBL" id="BMAU01021265">
    <property type="protein sequence ID" value="GFY06902.1"/>
    <property type="molecule type" value="Genomic_DNA"/>
</dbReference>
<evidence type="ECO:0000313" key="2">
    <source>
        <dbReference type="Proteomes" id="UP000887159"/>
    </source>
</evidence>
<gene>
    <name evidence="1" type="ORF">TNCV_4090041</name>
</gene>
<name>A0A8X6S3P1_TRICX</name>
<dbReference type="Proteomes" id="UP000887159">
    <property type="component" value="Unassembled WGS sequence"/>
</dbReference>
<reference evidence="1" key="1">
    <citation type="submission" date="2020-08" db="EMBL/GenBank/DDBJ databases">
        <title>Multicomponent nature underlies the extraordinary mechanical properties of spider dragline silk.</title>
        <authorList>
            <person name="Kono N."/>
            <person name="Nakamura H."/>
            <person name="Mori M."/>
            <person name="Yoshida Y."/>
            <person name="Ohtoshi R."/>
            <person name="Malay A.D."/>
            <person name="Moran D.A.P."/>
            <person name="Tomita M."/>
            <person name="Numata K."/>
            <person name="Arakawa K."/>
        </authorList>
    </citation>
    <scope>NUCLEOTIDE SEQUENCE</scope>
</reference>
<keyword evidence="2" id="KW-1185">Reference proteome</keyword>
<accession>A0A8X6S3P1</accession>
<sequence>MKSFVIKRSPFPSDRICEYTELPNMGNKESTRNSTSTTSFCKGHCVVRVYDIIYHRPYFFEEKGAFGPVTVTGQCYGSLLCV</sequence>